<dbReference type="Proteomes" id="UP000886998">
    <property type="component" value="Unassembled WGS sequence"/>
</dbReference>
<keyword evidence="2" id="KW-1185">Reference proteome</keyword>
<evidence type="ECO:0000313" key="1">
    <source>
        <dbReference type="EMBL" id="GFY77405.1"/>
    </source>
</evidence>
<dbReference type="AlphaFoldDB" id="A0A8X7CSV9"/>
<protein>
    <submittedName>
        <fullName evidence="1">Uncharacterized protein</fullName>
    </submittedName>
</protein>
<dbReference type="EMBL" id="BMAV01022436">
    <property type="protein sequence ID" value="GFY77405.1"/>
    <property type="molecule type" value="Genomic_DNA"/>
</dbReference>
<dbReference type="OrthoDB" id="10601795at2759"/>
<evidence type="ECO:0000313" key="2">
    <source>
        <dbReference type="Proteomes" id="UP000886998"/>
    </source>
</evidence>
<proteinExistence type="predicted"/>
<name>A0A8X7CSV9_9ARAC</name>
<comment type="caution">
    <text evidence="1">The sequence shown here is derived from an EMBL/GenBank/DDBJ whole genome shotgun (WGS) entry which is preliminary data.</text>
</comment>
<gene>
    <name evidence="1" type="ORF">TNIN_273821</name>
</gene>
<reference evidence="1" key="1">
    <citation type="submission" date="2020-08" db="EMBL/GenBank/DDBJ databases">
        <title>Multicomponent nature underlies the extraordinary mechanical properties of spider dragline silk.</title>
        <authorList>
            <person name="Kono N."/>
            <person name="Nakamura H."/>
            <person name="Mori M."/>
            <person name="Yoshida Y."/>
            <person name="Ohtoshi R."/>
            <person name="Malay A.D."/>
            <person name="Moran D.A.P."/>
            <person name="Tomita M."/>
            <person name="Numata K."/>
            <person name="Arakawa K."/>
        </authorList>
    </citation>
    <scope>NUCLEOTIDE SEQUENCE</scope>
</reference>
<organism evidence="1 2">
    <name type="scientific">Trichonephila inaurata madagascariensis</name>
    <dbReference type="NCBI Taxonomy" id="2747483"/>
    <lineage>
        <taxon>Eukaryota</taxon>
        <taxon>Metazoa</taxon>
        <taxon>Ecdysozoa</taxon>
        <taxon>Arthropoda</taxon>
        <taxon>Chelicerata</taxon>
        <taxon>Arachnida</taxon>
        <taxon>Araneae</taxon>
        <taxon>Araneomorphae</taxon>
        <taxon>Entelegynae</taxon>
        <taxon>Araneoidea</taxon>
        <taxon>Nephilidae</taxon>
        <taxon>Trichonephila</taxon>
        <taxon>Trichonephila inaurata</taxon>
    </lineage>
</organism>
<accession>A0A8X7CSV9</accession>
<sequence length="120" mass="13517">MVTCLLIYRITCRDFLNTHAQEPQTRKAKCFYTYDSTPSIFSPSHALRNHPPVWHMGTQIAAQTDVGGKKEMREREACAGGGIIKKEQLRATDAMKYKSVSVRLQMSASHCTLDPDIDNT</sequence>